<name>A0ABS5VEX1_9MICO</name>
<dbReference type="PANTHER" id="PTHR44846:SF1">
    <property type="entry name" value="MANNOSYL-D-GLYCERATE TRANSPORT_METABOLISM SYSTEM REPRESSOR MNGR-RELATED"/>
    <property type="match status" value="1"/>
</dbReference>
<feature type="domain" description="HTH gntR-type" evidence="4">
    <location>
        <begin position="2"/>
        <end position="70"/>
    </location>
</feature>
<dbReference type="PANTHER" id="PTHR44846">
    <property type="entry name" value="MANNOSYL-D-GLYCERATE TRANSPORT/METABOLISM SYSTEM REPRESSOR MNGR-RELATED"/>
    <property type="match status" value="1"/>
</dbReference>
<dbReference type="InterPro" id="IPR000524">
    <property type="entry name" value="Tscrpt_reg_HTH_GntR"/>
</dbReference>
<evidence type="ECO:0000256" key="2">
    <source>
        <dbReference type="ARBA" id="ARBA00023125"/>
    </source>
</evidence>
<keyword evidence="6" id="KW-1185">Reference proteome</keyword>
<evidence type="ECO:0000256" key="1">
    <source>
        <dbReference type="ARBA" id="ARBA00023015"/>
    </source>
</evidence>
<sequence>MRPLFREIAEDLADRVLRGEFDATGVLPGEHDLAADYAVARGTVRNALGLLRDRQVLTARSGSRWRVRTTTLGQDAGALESFGQLARARGHEPGGRVVAVEERLATVRERRVFRAAHDEPVLHVVRVRSLDGVDVMLERTAYAPWVAAVIRTIPGGQTSVSATLEDRFGIRVGSAVTTVDALLADDADAALLGVRPGAALLQVRRSSTAEDGRPLEAGDDRYVAGTVPLRIRTASAAAPAPRDRAGHDDAG</sequence>
<dbReference type="Pfam" id="PF00392">
    <property type="entry name" value="GntR"/>
    <property type="match status" value="1"/>
</dbReference>
<keyword evidence="1" id="KW-0805">Transcription regulation</keyword>
<dbReference type="RefSeq" id="WP_214544500.1">
    <property type="nucleotide sequence ID" value="NZ_JAHEWS010000012.1"/>
</dbReference>
<dbReference type="InterPro" id="IPR050679">
    <property type="entry name" value="Bact_HTH_transcr_reg"/>
</dbReference>
<dbReference type="SUPFAM" id="SSF46785">
    <property type="entry name" value="Winged helix' DNA-binding domain"/>
    <property type="match status" value="1"/>
</dbReference>
<dbReference type="Proteomes" id="UP001519641">
    <property type="component" value="Unassembled WGS sequence"/>
</dbReference>
<dbReference type="Gene3D" id="1.10.10.10">
    <property type="entry name" value="Winged helix-like DNA-binding domain superfamily/Winged helix DNA-binding domain"/>
    <property type="match status" value="1"/>
</dbReference>
<keyword evidence="3" id="KW-0804">Transcription</keyword>
<evidence type="ECO:0000259" key="4">
    <source>
        <dbReference type="PROSITE" id="PS50949"/>
    </source>
</evidence>
<dbReference type="InterPro" id="IPR036388">
    <property type="entry name" value="WH-like_DNA-bd_sf"/>
</dbReference>
<dbReference type="Pfam" id="PF07702">
    <property type="entry name" value="UTRA"/>
    <property type="match status" value="1"/>
</dbReference>
<dbReference type="Gene3D" id="3.40.1410.10">
    <property type="entry name" value="Chorismate lyase-like"/>
    <property type="match status" value="1"/>
</dbReference>
<organism evidence="5 6">
    <name type="scientific">Curtobacterium aurantiacum</name>
    <dbReference type="NCBI Taxonomy" id="3236919"/>
    <lineage>
        <taxon>Bacteria</taxon>
        <taxon>Bacillati</taxon>
        <taxon>Actinomycetota</taxon>
        <taxon>Actinomycetes</taxon>
        <taxon>Micrococcales</taxon>
        <taxon>Microbacteriaceae</taxon>
        <taxon>Curtobacterium</taxon>
    </lineage>
</organism>
<gene>
    <name evidence="5" type="ORF">KK097_09485</name>
</gene>
<dbReference type="InterPro" id="IPR036390">
    <property type="entry name" value="WH_DNA-bd_sf"/>
</dbReference>
<accession>A0ABS5VEX1</accession>
<evidence type="ECO:0000313" key="6">
    <source>
        <dbReference type="Proteomes" id="UP001519641"/>
    </source>
</evidence>
<dbReference type="SMART" id="SM00866">
    <property type="entry name" value="UTRA"/>
    <property type="match status" value="1"/>
</dbReference>
<dbReference type="SUPFAM" id="SSF64288">
    <property type="entry name" value="Chorismate lyase-like"/>
    <property type="match status" value="1"/>
</dbReference>
<proteinExistence type="predicted"/>
<dbReference type="EMBL" id="JAHEWS010000012">
    <property type="protein sequence ID" value="MBT1588043.1"/>
    <property type="molecule type" value="Genomic_DNA"/>
</dbReference>
<dbReference type="CDD" id="cd07377">
    <property type="entry name" value="WHTH_GntR"/>
    <property type="match status" value="1"/>
</dbReference>
<evidence type="ECO:0000313" key="5">
    <source>
        <dbReference type="EMBL" id="MBT1588043.1"/>
    </source>
</evidence>
<reference evidence="5 6" key="1">
    <citation type="submission" date="2021-05" db="EMBL/GenBank/DDBJ databases">
        <title>Whole genome sequence of Curtobacterium flaccumfaciens pv. flaccumfaciens strain CFBP 8819.</title>
        <authorList>
            <person name="Osdaghi E."/>
            <person name="Taghouti G."/>
            <person name="Portier P."/>
            <person name="Fazliarab A."/>
            <person name="Taghavi S.M."/>
            <person name="Briand M."/>
            <person name="Le-Saux M."/>
            <person name="Jacques M.-A."/>
        </authorList>
    </citation>
    <scope>NUCLEOTIDE SEQUENCE [LARGE SCALE GENOMIC DNA]</scope>
    <source>
        <strain evidence="5 6">CFBP 8819</strain>
    </source>
</reference>
<comment type="caution">
    <text evidence="5">The sequence shown here is derived from an EMBL/GenBank/DDBJ whole genome shotgun (WGS) entry which is preliminary data.</text>
</comment>
<keyword evidence="2" id="KW-0238">DNA-binding</keyword>
<dbReference type="InterPro" id="IPR028978">
    <property type="entry name" value="Chorismate_lyase_/UTRA_dom_sf"/>
</dbReference>
<dbReference type="InterPro" id="IPR011663">
    <property type="entry name" value="UTRA"/>
</dbReference>
<dbReference type="PROSITE" id="PS50949">
    <property type="entry name" value="HTH_GNTR"/>
    <property type="match status" value="1"/>
</dbReference>
<evidence type="ECO:0000256" key="3">
    <source>
        <dbReference type="ARBA" id="ARBA00023163"/>
    </source>
</evidence>
<protein>
    <submittedName>
        <fullName evidence="5">GntR family transcriptional regulator</fullName>
    </submittedName>
</protein>
<dbReference type="SMART" id="SM00345">
    <property type="entry name" value="HTH_GNTR"/>
    <property type="match status" value="1"/>
</dbReference>